<dbReference type="eggNOG" id="ENOG5032W75">
    <property type="taxonomic scope" value="Bacteria"/>
</dbReference>
<evidence type="ECO:0008006" key="3">
    <source>
        <dbReference type="Google" id="ProtNLM"/>
    </source>
</evidence>
<dbReference type="STRING" id="160454.RV10_GL001650"/>
<dbReference type="Gene3D" id="3.40.50.11250">
    <property type="entry name" value="Protein of unknown function DUF3013"/>
    <property type="match status" value="1"/>
</dbReference>
<dbReference type="AlphaFoldDB" id="R2QHV6"/>
<organism evidence="1 2">
    <name type="scientific">Enterococcus pallens ATCC BAA-351</name>
    <dbReference type="NCBI Taxonomy" id="1158607"/>
    <lineage>
        <taxon>Bacteria</taxon>
        <taxon>Bacillati</taxon>
        <taxon>Bacillota</taxon>
        <taxon>Bacilli</taxon>
        <taxon>Lactobacillales</taxon>
        <taxon>Enterococcaceae</taxon>
        <taxon>Enterococcus</taxon>
    </lineage>
</organism>
<dbReference type="Pfam" id="PF11217">
    <property type="entry name" value="DUF3013"/>
    <property type="match status" value="1"/>
</dbReference>
<evidence type="ECO:0000313" key="2">
    <source>
        <dbReference type="Proteomes" id="UP000013782"/>
    </source>
</evidence>
<name>R2QHV6_9ENTE</name>
<dbReference type="OrthoDB" id="2165293at2"/>
<dbReference type="HOGENOM" id="CLU_125827_0_0_9"/>
<evidence type="ECO:0000313" key="1">
    <source>
        <dbReference type="EMBL" id="EOH94778.1"/>
    </source>
</evidence>
<dbReference type="PATRIC" id="fig|1158607.3.peg.1669"/>
<proteinExistence type="predicted"/>
<dbReference type="RefSeq" id="WP_010756706.1">
    <property type="nucleotide sequence ID" value="NZ_ASWD01000006.1"/>
</dbReference>
<gene>
    <name evidence="1" type="ORF">UAU_01700</name>
</gene>
<reference evidence="1 2" key="1">
    <citation type="submission" date="2013-02" db="EMBL/GenBank/DDBJ databases">
        <title>The Genome Sequence of Enterococcus pallens BAA-351.</title>
        <authorList>
            <consortium name="The Broad Institute Genome Sequencing Platform"/>
            <consortium name="The Broad Institute Genome Sequencing Center for Infectious Disease"/>
            <person name="Earl A.M."/>
            <person name="Gilmore M.S."/>
            <person name="Lebreton F."/>
            <person name="Walker B."/>
            <person name="Young S.K."/>
            <person name="Zeng Q."/>
            <person name="Gargeya S."/>
            <person name="Fitzgerald M."/>
            <person name="Haas B."/>
            <person name="Abouelleil A."/>
            <person name="Alvarado L."/>
            <person name="Arachchi H.M."/>
            <person name="Berlin A.M."/>
            <person name="Chapman S.B."/>
            <person name="Dewar J."/>
            <person name="Goldberg J."/>
            <person name="Griggs A."/>
            <person name="Gujja S."/>
            <person name="Hansen M."/>
            <person name="Howarth C."/>
            <person name="Imamovic A."/>
            <person name="Larimer J."/>
            <person name="McCowan C."/>
            <person name="Murphy C."/>
            <person name="Neiman D."/>
            <person name="Pearson M."/>
            <person name="Priest M."/>
            <person name="Roberts A."/>
            <person name="Saif S."/>
            <person name="Shea T."/>
            <person name="Sisk P."/>
            <person name="Sykes S."/>
            <person name="Wortman J."/>
            <person name="Nusbaum C."/>
            <person name="Birren B."/>
        </authorList>
    </citation>
    <scope>NUCLEOTIDE SEQUENCE [LARGE SCALE GENOMIC DNA]</scope>
    <source>
        <strain evidence="1 2">ATCC BAA-351</strain>
    </source>
</reference>
<accession>R2QHV6</accession>
<dbReference type="EMBL" id="AJAQ01000014">
    <property type="protein sequence ID" value="EOH94778.1"/>
    <property type="molecule type" value="Genomic_DNA"/>
</dbReference>
<dbReference type="Proteomes" id="UP000013782">
    <property type="component" value="Unassembled WGS sequence"/>
</dbReference>
<comment type="caution">
    <text evidence="1">The sequence shown here is derived from an EMBL/GenBank/DDBJ whole genome shotgun (WGS) entry which is preliminary data.</text>
</comment>
<keyword evidence="2" id="KW-1185">Reference proteome</keyword>
<dbReference type="InterPro" id="IPR021380">
    <property type="entry name" value="DUF3013"/>
</dbReference>
<sequence length="158" mass="18364">MAKETIISYLDTYLGKKIPDYELNLDWDTRNRTFEVAFRLYAENKQQLELDDVDGVASEEEIIEFEDAVILVDPEKSKVDPEDYLAVIPYEGKKGMKKAELTAVVDYLREVMEEGQSDLLDFLADDSEEAVFELTWSDEAFRRHIKGSDDVYLPYPKY</sequence>
<protein>
    <recommendedName>
        <fullName evidence="3">DUF3013 family protein</fullName>
    </recommendedName>
</protein>